<comment type="caution">
    <text evidence="1">The sequence shown here is derived from an EMBL/GenBank/DDBJ whole genome shotgun (WGS) entry which is preliminary data.</text>
</comment>
<dbReference type="EMBL" id="AWFK01000003">
    <property type="protein sequence ID" value="KOA51669.1"/>
    <property type="molecule type" value="Genomic_DNA"/>
</dbReference>
<gene>
    <name evidence="1" type="ORF">BAAM0483_01490</name>
</gene>
<proteinExistence type="predicted"/>
<dbReference type="AlphaFoldDB" id="A0AB34TBP2"/>
<accession>A0AB34TBP2</accession>
<sequence>MTSKTNGRTMEQWVKISAAYLQEAVQQLMREGRLHAMHVDTTITDSDSNRTIARINVKPQGKTGSLVASNEMEHLSQGELLLTIGTALAMYTEAASHLYASASQDNGDDTGREE</sequence>
<dbReference type="RefSeq" id="WP_052825827.1">
    <property type="nucleotide sequence ID" value="NZ_AWFK01000003.1"/>
</dbReference>
<reference evidence="1 2" key="1">
    <citation type="journal article" date="2015" name="Int J Genomics">
        <title>Comparative Genomics Revealed Genetic Diversity and Species/Strain-Level Differences in Carbohydrate Metabolism of Three Probiotic Bifidobacterial Species.</title>
        <authorList>
            <person name="Odamaki T."/>
            <person name="Horigome A."/>
            <person name="Sugahara H."/>
            <person name="Hashikura N."/>
            <person name="Minami J."/>
            <person name="Xiao J.Z."/>
            <person name="Abe F."/>
        </authorList>
    </citation>
    <scope>NUCLEOTIDE SEQUENCE [LARGE SCALE GENOMIC DNA]</scope>
    <source>
        <strain evidence="1 2">MCC 0483</strain>
    </source>
</reference>
<evidence type="ECO:0000313" key="2">
    <source>
        <dbReference type="Proteomes" id="UP000037239"/>
    </source>
</evidence>
<name>A0AB34TBP2_9BIFI</name>
<dbReference type="Proteomes" id="UP000037239">
    <property type="component" value="Unassembled WGS sequence"/>
</dbReference>
<protein>
    <submittedName>
        <fullName evidence="1">Uncharacterized protein</fullName>
    </submittedName>
</protein>
<evidence type="ECO:0000313" key="1">
    <source>
        <dbReference type="EMBL" id="KOA51669.1"/>
    </source>
</evidence>
<organism evidence="1 2">
    <name type="scientific">Bifidobacterium animalis subsp. animalis MCC 0483</name>
    <dbReference type="NCBI Taxonomy" id="1365955"/>
    <lineage>
        <taxon>Bacteria</taxon>
        <taxon>Bacillati</taxon>
        <taxon>Actinomycetota</taxon>
        <taxon>Actinomycetes</taxon>
        <taxon>Bifidobacteriales</taxon>
        <taxon>Bifidobacteriaceae</taxon>
        <taxon>Bifidobacterium</taxon>
    </lineage>
</organism>